<name>A0ABW4MW30_9CAUL</name>
<proteinExistence type="predicted"/>
<gene>
    <name evidence="1" type="ORF">ACFSC0_01045</name>
</gene>
<keyword evidence="2" id="KW-1185">Reference proteome</keyword>
<dbReference type="EMBL" id="JBHUEY010000001">
    <property type="protein sequence ID" value="MFD1781968.1"/>
    <property type="molecule type" value="Genomic_DNA"/>
</dbReference>
<evidence type="ECO:0000313" key="2">
    <source>
        <dbReference type="Proteomes" id="UP001597237"/>
    </source>
</evidence>
<sequence>MTLRFQPVLVATGEEGEGQLVFWEDHLVAVLVRLSALHDEASGRWFLEAAFGRLDGPAHPTFATLDEARSWIEAALRRPTLRTG</sequence>
<dbReference type="RefSeq" id="WP_377281200.1">
    <property type="nucleotide sequence ID" value="NZ_JBHRSI010000003.1"/>
</dbReference>
<comment type="caution">
    <text evidence="1">The sequence shown here is derived from an EMBL/GenBank/DDBJ whole genome shotgun (WGS) entry which is preliminary data.</text>
</comment>
<protein>
    <recommendedName>
        <fullName evidence="3">STAS/SEC14 domain-containing protein</fullName>
    </recommendedName>
</protein>
<accession>A0ABW4MW30</accession>
<reference evidence="2" key="1">
    <citation type="journal article" date="2019" name="Int. J. Syst. Evol. Microbiol.">
        <title>The Global Catalogue of Microorganisms (GCM) 10K type strain sequencing project: providing services to taxonomists for standard genome sequencing and annotation.</title>
        <authorList>
            <consortium name="The Broad Institute Genomics Platform"/>
            <consortium name="The Broad Institute Genome Sequencing Center for Infectious Disease"/>
            <person name="Wu L."/>
            <person name="Ma J."/>
        </authorList>
    </citation>
    <scope>NUCLEOTIDE SEQUENCE [LARGE SCALE GENOMIC DNA]</scope>
    <source>
        <strain evidence="2">DFY28</strain>
    </source>
</reference>
<evidence type="ECO:0000313" key="1">
    <source>
        <dbReference type="EMBL" id="MFD1781968.1"/>
    </source>
</evidence>
<evidence type="ECO:0008006" key="3">
    <source>
        <dbReference type="Google" id="ProtNLM"/>
    </source>
</evidence>
<organism evidence="1 2">
    <name type="scientific">Phenylobacterium terrae</name>
    <dbReference type="NCBI Taxonomy" id="2665495"/>
    <lineage>
        <taxon>Bacteria</taxon>
        <taxon>Pseudomonadati</taxon>
        <taxon>Pseudomonadota</taxon>
        <taxon>Alphaproteobacteria</taxon>
        <taxon>Caulobacterales</taxon>
        <taxon>Caulobacteraceae</taxon>
        <taxon>Phenylobacterium</taxon>
    </lineage>
</organism>
<dbReference type="Proteomes" id="UP001597237">
    <property type="component" value="Unassembled WGS sequence"/>
</dbReference>